<sequence>MCVLVPDLQEEEALRRLLDQLIRDVLGLEPGGEAFAVLILEAEEPGLPQPDRLDYLDVPMGTTITFFMF</sequence>
<reference evidence="1 2" key="1">
    <citation type="submission" date="2019-03" db="EMBL/GenBank/DDBJ databases">
        <title>First draft genome of Liparis tanakae, snailfish: a comprehensive survey of snailfish specific genes.</title>
        <authorList>
            <person name="Kim W."/>
            <person name="Song I."/>
            <person name="Jeong J.-H."/>
            <person name="Kim D."/>
            <person name="Kim S."/>
            <person name="Ryu S."/>
            <person name="Song J.Y."/>
            <person name="Lee S.K."/>
        </authorList>
    </citation>
    <scope>NUCLEOTIDE SEQUENCE [LARGE SCALE GENOMIC DNA]</scope>
    <source>
        <tissue evidence="1">Muscle</tissue>
    </source>
</reference>
<organism evidence="1 2">
    <name type="scientific">Liparis tanakae</name>
    <name type="common">Tanaka's snailfish</name>
    <dbReference type="NCBI Taxonomy" id="230148"/>
    <lineage>
        <taxon>Eukaryota</taxon>
        <taxon>Metazoa</taxon>
        <taxon>Chordata</taxon>
        <taxon>Craniata</taxon>
        <taxon>Vertebrata</taxon>
        <taxon>Euteleostomi</taxon>
        <taxon>Actinopterygii</taxon>
        <taxon>Neopterygii</taxon>
        <taxon>Teleostei</taxon>
        <taxon>Neoteleostei</taxon>
        <taxon>Acanthomorphata</taxon>
        <taxon>Eupercaria</taxon>
        <taxon>Perciformes</taxon>
        <taxon>Cottioidei</taxon>
        <taxon>Cottales</taxon>
        <taxon>Liparidae</taxon>
        <taxon>Liparis</taxon>
    </lineage>
</organism>
<proteinExistence type="predicted"/>
<dbReference type="Proteomes" id="UP000314294">
    <property type="component" value="Unassembled WGS sequence"/>
</dbReference>
<evidence type="ECO:0000313" key="2">
    <source>
        <dbReference type="Proteomes" id="UP000314294"/>
    </source>
</evidence>
<evidence type="ECO:0000313" key="1">
    <source>
        <dbReference type="EMBL" id="TNN47797.1"/>
    </source>
</evidence>
<keyword evidence="2" id="KW-1185">Reference proteome</keyword>
<name>A0A4Z2G2P0_9TELE</name>
<comment type="caution">
    <text evidence="1">The sequence shown here is derived from an EMBL/GenBank/DDBJ whole genome shotgun (WGS) entry which is preliminary data.</text>
</comment>
<accession>A0A4Z2G2P0</accession>
<protein>
    <submittedName>
        <fullName evidence="1">Uncharacterized protein</fullName>
    </submittedName>
</protein>
<gene>
    <name evidence="1" type="ORF">EYF80_041994</name>
</gene>
<dbReference type="EMBL" id="SRLO01000724">
    <property type="protein sequence ID" value="TNN47797.1"/>
    <property type="molecule type" value="Genomic_DNA"/>
</dbReference>
<dbReference type="AlphaFoldDB" id="A0A4Z2G2P0"/>